<sequence length="150" mass="17264">MENHQIEHVCLGTYNMRGRWFLPETNQDRRQAHRRSFFSLAVKAIKKINSEKGERVDATDPPPASCRRRHLHCQNKRKESAAPPPLESVQKRPPPWCGSRSKPVPLHSHVLMRTQSSFPAGITSRRPPKRRSSLLTHPNPNLLEMPNLKT</sequence>
<name>A0A6A4PPT2_LUPAL</name>
<dbReference type="Proteomes" id="UP000447434">
    <property type="component" value="Chromosome 12"/>
</dbReference>
<keyword evidence="3" id="KW-1185">Reference proteome</keyword>
<dbReference type="EMBL" id="WOCE01000012">
    <property type="protein sequence ID" value="KAE9603456.1"/>
    <property type="molecule type" value="Genomic_DNA"/>
</dbReference>
<evidence type="ECO:0000313" key="3">
    <source>
        <dbReference type="Proteomes" id="UP000447434"/>
    </source>
</evidence>
<evidence type="ECO:0000313" key="2">
    <source>
        <dbReference type="EMBL" id="KAE9603456.1"/>
    </source>
</evidence>
<feature type="compositionally biased region" description="Pro residues" evidence="1">
    <location>
        <begin position="82"/>
        <end position="96"/>
    </location>
</feature>
<feature type="region of interest" description="Disordered" evidence="1">
    <location>
        <begin position="48"/>
        <end position="150"/>
    </location>
</feature>
<feature type="compositionally biased region" description="Basic residues" evidence="1">
    <location>
        <begin position="66"/>
        <end position="75"/>
    </location>
</feature>
<evidence type="ECO:0000256" key="1">
    <source>
        <dbReference type="SAM" id="MobiDB-lite"/>
    </source>
</evidence>
<reference evidence="3" key="1">
    <citation type="journal article" date="2020" name="Nat. Commun.">
        <title>Genome sequence of the cluster root forming white lupin.</title>
        <authorList>
            <person name="Hufnagel B."/>
            <person name="Marques A."/>
            <person name="Soriano A."/>
            <person name="Marques L."/>
            <person name="Divol F."/>
            <person name="Doumas P."/>
            <person name="Sallet E."/>
            <person name="Mancinotti D."/>
            <person name="Carrere S."/>
            <person name="Marande W."/>
            <person name="Arribat S."/>
            <person name="Keller J."/>
            <person name="Huneau C."/>
            <person name="Blein T."/>
            <person name="Aime D."/>
            <person name="Laguerre M."/>
            <person name="Taylor J."/>
            <person name="Schubert V."/>
            <person name="Nelson M."/>
            <person name="Geu-Flores F."/>
            <person name="Crespi M."/>
            <person name="Gallardo-Guerrero K."/>
            <person name="Delaux P.-M."/>
            <person name="Salse J."/>
            <person name="Berges H."/>
            <person name="Guyot R."/>
            <person name="Gouzy J."/>
            <person name="Peret B."/>
        </authorList>
    </citation>
    <scope>NUCLEOTIDE SEQUENCE [LARGE SCALE GENOMIC DNA]</scope>
    <source>
        <strain evidence="3">cv. Amiga</strain>
    </source>
</reference>
<proteinExistence type="predicted"/>
<accession>A0A6A4PPT2</accession>
<dbReference type="AlphaFoldDB" id="A0A6A4PPT2"/>
<feature type="compositionally biased region" description="Basic and acidic residues" evidence="1">
    <location>
        <begin position="48"/>
        <end position="58"/>
    </location>
</feature>
<organism evidence="2 3">
    <name type="scientific">Lupinus albus</name>
    <name type="common">White lupine</name>
    <name type="synonym">Lupinus termis</name>
    <dbReference type="NCBI Taxonomy" id="3870"/>
    <lineage>
        <taxon>Eukaryota</taxon>
        <taxon>Viridiplantae</taxon>
        <taxon>Streptophyta</taxon>
        <taxon>Embryophyta</taxon>
        <taxon>Tracheophyta</taxon>
        <taxon>Spermatophyta</taxon>
        <taxon>Magnoliopsida</taxon>
        <taxon>eudicotyledons</taxon>
        <taxon>Gunneridae</taxon>
        <taxon>Pentapetalae</taxon>
        <taxon>rosids</taxon>
        <taxon>fabids</taxon>
        <taxon>Fabales</taxon>
        <taxon>Fabaceae</taxon>
        <taxon>Papilionoideae</taxon>
        <taxon>50 kb inversion clade</taxon>
        <taxon>genistoids sensu lato</taxon>
        <taxon>core genistoids</taxon>
        <taxon>Genisteae</taxon>
        <taxon>Lupinus</taxon>
    </lineage>
</organism>
<protein>
    <submittedName>
        <fullName evidence="2">Uncharacterized protein</fullName>
    </submittedName>
</protein>
<gene>
    <name evidence="2" type="ORF">Lalb_Chr12g0210681</name>
</gene>
<comment type="caution">
    <text evidence="2">The sequence shown here is derived from an EMBL/GenBank/DDBJ whole genome shotgun (WGS) entry which is preliminary data.</text>
</comment>